<evidence type="ECO:0000259" key="8">
    <source>
        <dbReference type="Pfam" id="PF00441"/>
    </source>
</evidence>
<name>A0A7T7I0D2_9ACTN</name>
<dbReference type="InterPro" id="IPR052161">
    <property type="entry name" value="Mycobact_Acyl-CoA_DH"/>
</dbReference>
<dbReference type="SUPFAM" id="SSF56645">
    <property type="entry name" value="Acyl-CoA dehydrogenase NM domain-like"/>
    <property type="match status" value="1"/>
</dbReference>
<sequence length="418" mass="45820">MELDFGPAVRDFRDELRDWLAEHLVGEFAEHRGVGGPTDGAAWEVRLAWDRELAAGNWLGVGWPREYGGRGLGLLEEIVFEYEYARANAPYRATGNALDLLGPMLLAMGSEAQKKRFLPPILSVEELWGQGFSEPGAGSDLASVRTRAERADGGMRAERDDGGTSFGGTSRPTGVESGGEWVVSGQKVWTSFGIHADWLYVLTRTDPDSRRHKGLTMLLVPADQPGVEIRPIRNLAGQDEFAEVFLSDARTDADMVVGEIGQGWRTAMATLGIERGTTLLPQQLTFEREAESLIGLARERGALDDPMLRRRIVDAWISVRIMRTTNLRTIAELTAGRTPGPQATTAKLYASTRHQQLGHLAMELAGPAGQIVGEDYGLDTRQRSFLLSLAETIYGGSSEIQRNIIGEQVLGLPKEPRP</sequence>
<organism evidence="11 12">
    <name type="scientific">Streptomyces liliifuscus</name>
    <dbReference type="NCBI Taxonomy" id="2797636"/>
    <lineage>
        <taxon>Bacteria</taxon>
        <taxon>Bacillati</taxon>
        <taxon>Actinomycetota</taxon>
        <taxon>Actinomycetes</taxon>
        <taxon>Kitasatosporales</taxon>
        <taxon>Streptomycetaceae</taxon>
        <taxon>Streptomyces</taxon>
    </lineage>
</organism>
<dbReference type="Pfam" id="PF02771">
    <property type="entry name" value="Acyl-CoA_dh_N"/>
    <property type="match status" value="1"/>
</dbReference>
<evidence type="ECO:0000256" key="7">
    <source>
        <dbReference type="SAM" id="MobiDB-lite"/>
    </source>
</evidence>
<keyword evidence="12" id="KW-1185">Reference proteome</keyword>
<dbReference type="Pfam" id="PF00441">
    <property type="entry name" value="Acyl-CoA_dh_1"/>
    <property type="match status" value="1"/>
</dbReference>
<dbReference type="AlphaFoldDB" id="A0A7T7I0D2"/>
<evidence type="ECO:0000256" key="5">
    <source>
        <dbReference type="ARBA" id="ARBA00023002"/>
    </source>
</evidence>
<evidence type="ECO:0000256" key="2">
    <source>
        <dbReference type="ARBA" id="ARBA00009347"/>
    </source>
</evidence>
<feature type="domain" description="Acyl-CoA dehydrogenase/oxidase N-terminal" evidence="10">
    <location>
        <begin position="10"/>
        <end position="125"/>
    </location>
</feature>
<comment type="cofactor">
    <cofactor evidence="1 6">
        <name>FAD</name>
        <dbReference type="ChEBI" id="CHEBI:57692"/>
    </cofactor>
</comment>
<dbReference type="InterPro" id="IPR013786">
    <property type="entry name" value="AcylCoA_DH/ox_N"/>
</dbReference>
<protein>
    <submittedName>
        <fullName evidence="11">Acyl-CoA dehydrogenase family protein</fullName>
    </submittedName>
</protein>
<dbReference type="InterPro" id="IPR046373">
    <property type="entry name" value="Acyl-CoA_Oxase/DH_mid-dom_sf"/>
</dbReference>
<keyword evidence="4 6" id="KW-0274">FAD</keyword>
<dbReference type="Gene3D" id="2.40.110.10">
    <property type="entry name" value="Butyryl-CoA Dehydrogenase, subunit A, domain 2"/>
    <property type="match status" value="1"/>
</dbReference>
<evidence type="ECO:0000256" key="1">
    <source>
        <dbReference type="ARBA" id="ARBA00001974"/>
    </source>
</evidence>
<evidence type="ECO:0000259" key="9">
    <source>
        <dbReference type="Pfam" id="PF02770"/>
    </source>
</evidence>
<dbReference type="GO" id="GO:0050660">
    <property type="term" value="F:flavin adenine dinucleotide binding"/>
    <property type="evidence" value="ECO:0007669"/>
    <property type="project" value="InterPro"/>
</dbReference>
<proteinExistence type="inferred from homology"/>
<gene>
    <name evidence="11" type="ORF">JEQ17_03940</name>
</gene>
<evidence type="ECO:0000256" key="4">
    <source>
        <dbReference type="ARBA" id="ARBA00022827"/>
    </source>
</evidence>
<dbReference type="Pfam" id="PF02770">
    <property type="entry name" value="Acyl-CoA_dh_M"/>
    <property type="match status" value="1"/>
</dbReference>
<dbReference type="SUPFAM" id="SSF47203">
    <property type="entry name" value="Acyl-CoA dehydrogenase C-terminal domain-like"/>
    <property type="match status" value="1"/>
</dbReference>
<dbReference type="Gene3D" id="1.10.540.10">
    <property type="entry name" value="Acyl-CoA dehydrogenase/oxidase, N-terminal domain"/>
    <property type="match status" value="1"/>
</dbReference>
<dbReference type="InterPro" id="IPR036250">
    <property type="entry name" value="AcylCo_DH-like_C"/>
</dbReference>
<evidence type="ECO:0000313" key="12">
    <source>
        <dbReference type="Proteomes" id="UP000595636"/>
    </source>
</evidence>
<evidence type="ECO:0000256" key="3">
    <source>
        <dbReference type="ARBA" id="ARBA00022630"/>
    </source>
</evidence>
<dbReference type="KEGG" id="slf:JEQ17_03940"/>
<accession>A0A7T7I0D2</accession>
<keyword evidence="5 6" id="KW-0560">Oxidoreductase</keyword>
<feature type="domain" description="Acyl-CoA oxidase/dehydrogenase middle" evidence="9">
    <location>
        <begin position="161"/>
        <end position="246"/>
    </location>
</feature>
<dbReference type="GO" id="GO:0016627">
    <property type="term" value="F:oxidoreductase activity, acting on the CH-CH group of donors"/>
    <property type="evidence" value="ECO:0007669"/>
    <property type="project" value="InterPro"/>
</dbReference>
<dbReference type="EMBL" id="CP066831">
    <property type="protein sequence ID" value="QQM38700.1"/>
    <property type="molecule type" value="Genomic_DNA"/>
</dbReference>
<feature type="compositionally biased region" description="Basic and acidic residues" evidence="7">
    <location>
        <begin position="149"/>
        <end position="162"/>
    </location>
</feature>
<evidence type="ECO:0000313" key="11">
    <source>
        <dbReference type="EMBL" id="QQM38700.1"/>
    </source>
</evidence>
<dbReference type="InterPro" id="IPR006091">
    <property type="entry name" value="Acyl-CoA_Oxase/DH_mid-dom"/>
</dbReference>
<keyword evidence="3 6" id="KW-0285">Flavoprotein</keyword>
<dbReference type="Proteomes" id="UP000595636">
    <property type="component" value="Chromosome"/>
</dbReference>
<dbReference type="Gene3D" id="1.20.140.10">
    <property type="entry name" value="Butyryl-CoA Dehydrogenase, subunit A, domain 3"/>
    <property type="match status" value="1"/>
</dbReference>
<dbReference type="RefSeq" id="WP_200393866.1">
    <property type="nucleotide sequence ID" value="NZ_CP066831.1"/>
</dbReference>
<evidence type="ECO:0000259" key="10">
    <source>
        <dbReference type="Pfam" id="PF02771"/>
    </source>
</evidence>
<comment type="similarity">
    <text evidence="2 6">Belongs to the acyl-CoA dehydrogenase family.</text>
</comment>
<feature type="domain" description="Acyl-CoA dehydrogenase/oxidase C-terminal" evidence="8">
    <location>
        <begin position="261"/>
        <end position="410"/>
    </location>
</feature>
<dbReference type="InterPro" id="IPR037069">
    <property type="entry name" value="AcylCoA_DH/ox_N_sf"/>
</dbReference>
<evidence type="ECO:0000256" key="6">
    <source>
        <dbReference type="RuleBase" id="RU362125"/>
    </source>
</evidence>
<dbReference type="InterPro" id="IPR009100">
    <property type="entry name" value="AcylCoA_DH/oxidase_NM_dom_sf"/>
</dbReference>
<feature type="region of interest" description="Disordered" evidence="7">
    <location>
        <begin position="149"/>
        <end position="178"/>
    </location>
</feature>
<dbReference type="PANTHER" id="PTHR43292:SF3">
    <property type="entry name" value="ACYL-COA DEHYDROGENASE FADE29"/>
    <property type="match status" value="1"/>
</dbReference>
<dbReference type="GO" id="GO:0005886">
    <property type="term" value="C:plasma membrane"/>
    <property type="evidence" value="ECO:0007669"/>
    <property type="project" value="TreeGrafter"/>
</dbReference>
<dbReference type="InterPro" id="IPR009075">
    <property type="entry name" value="AcylCo_DH/oxidase_C"/>
</dbReference>
<dbReference type="PANTHER" id="PTHR43292">
    <property type="entry name" value="ACYL-COA DEHYDROGENASE"/>
    <property type="match status" value="1"/>
</dbReference>
<reference evidence="11 12" key="1">
    <citation type="submission" date="2020-12" db="EMBL/GenBank/DDBJ databases">
        <title>A novel species.</title>
        <authorList>
            <person name="Li K."/>
        </authorList>
    </citation>
    <scope>NUCLEOTIDE SEQUENCE [LARGE SCALE GENOMIC DNA]</scope>
    <source>
        <strain evidence="11 12">ZYC-3</strain>
    </source>
</reference>